<evidence type="ECO:0008006" key="4">
    <source>
        <dbReference type="Google" id="ProtNLM"/>
    </source>
</evidence>
<dbReference type="AlphaFoldDB" id="A0A3A4R2X0"/>
<feature type="transmembrane region" description="Helical" evidence="1">
    <location>
        <begin position="306"/>
        <end position="323"/>
    </location>
</feature>
<proteinExistence type="predicted"/>
<evidence type="ECO:0000313" key="3">
    <source>
        <dbReference type="Proteomes" id="UP000266426"/>
    </source>
</evidence>
<keyword evidence="1" id="KW-0472">Membrane</keyword>
<comment type="caution">
    <text evidence="2">The sequence shown here is derived from an EMBL/GenBank/DDBJ whole genome shotgun (WGS) entry which is preliminary data.</text>
</comment>
<feature type="transmembrane region" description="Helical" evidence="1">
    <location>
        <begin position="250"/>
        <end position="270"/>
    </location>
</feature>
<dbReference type="EMBL" id="QZJZ01000029">
    <property type="protein sequence ID" value="RJP60454.1"/>
    <property type="molecule type" value="Genomic_DNA"/>
</dbReference>
<keyword evidence="1" id="KW-0812">Transmembrane</keyword>
<dbReference type="Proteomes" id="UP000266426">
    <property type="component" value="Unassembled WGS sequence"/>
</dbReference>
<sequence length="543" mass="62759">MLIDKATRKEKYILFSALAVFAIIVCRNAWLGDDSYITFRTIDNFMNGYGLRWNIAERVQTYTHPLWLIVISFFYFFTQEAYFTSLFISIAISFCAVTIFAYKTASSRVTAVIGLIMLFSSKSFVDYSTSGLENPLSYLLAALFFMVYLKKELSLKNFFSLSLIASLAVLNRMDTLLIYIPSLAFCFFRLRSLKSLTLLILGFIPFIAWELFSLIYYGFPFPNTAYAKLNTGIPKTELIQRGFHYFTNSLRIDPITLAVIASAAIFIFAIRKNKDFTKIFCVLCGILLYLGYVLKIGGCFMSGRFFSVPFFVSVMLIANHNFTFSRNHFLVLGAVWLVFMGISQSPPFLRRATYGLLPKHKIWVTDTHKITDEQLFYFQSTGLINLKKGRKPPYEQNFFNLDLAQEGLKLRKPFTQVMKFPIIGILGYYAGPSLHIVDSYGLADPLLAHLPSIYNPDWRTGHFRRKIPDGYIETIENNFDISTIKDPVIAKYYEKISIVTRGKIFATERLKAIYWFNFGKYFTNEYSKLKNHLLRYRFIEARK</sequence>
<organism evidence="2 3">
    <name type="scientific">Candidatus Auribacter fodinae</name>
    <dbReference type="NCBI Taxonomy" id="2093366"/>
    <lineage>
        <taxon>Bacteria</taxon>
        <taxon>Pseudomonadati</taxon>
        <taxon>Candidatus Auribacterota</taxon>
        <taxon>Candidatus Auribacteria</taxon>
        <taxon>Candidatus Auribacterales</taxon>
        <taxon>Candidatus Auribacteraceae</taxon>
        <taxon>Candidatus Auribacter</taxon>
    </lineage>
</organism>
<gene>
    <name evidence="2" type="ORF">C4541_03940</name>
</gene>
<protein>
    <recommendedName>
        <fullName evidence="4">Glycosyltransferase RgtA/B/C/D-like domain-containing protein</fullName>
    </recommendedName>
</protein>
<accession>A0A3A4R2X0</accession>
<feature type="transmembrane region" description="Helical" evidence="1">
    <location>
        <begin position="81"/>
        <end position="102"/>
    </location>
</feature>
<feature type="transmembrane region" description="Helical" evidence="1">
    <location>
        <begin position="131"/>
        <end position="149"/>
    </location>
</feature>
<feature type="transmembrane region" description="Helical" evidence="1">
    <location>
        <begin position="276"/>
        <end position="294"/>
    </location>
</feature>
<keyword evidence="1" id="KW-1133">Transmembrane helix</keyword>
<feature type="transmembrane region" description="Helical" evidence="1">
    <location>
        <begin position="329"/>
        <end position="349"/>
    </location>
</feature>
<feature type="transmembrane region" description="Helical" evidence="1">
    <location>
        <begin position="12"/>
        <end position="30"/>
    </location>
</feature>
<evidence type="ECO:0000313" key="2">
    <source>
        <dbReference type="EMBL" id="RJP60454.1"/>
    </source>
</evidence>
<feature type="transmembrane region" description="Helical" evidence="1">
    <location>
        <begin position="161"/>
        <end position="190"/>
    </location>
</feature>
<feature type="transmembrane region" description="Helical" evidence="1">
    <location>
        <begin position="196"/>
        <end position="219"/>
    </location>
</feature>
<evidence type="ECO:0000256" key="1">
    <source>
        <dbReference type="SAM" id="Phobius"/>
    </source>
</evidence>
<reference evidence="2 3" key="1">
    <citation type="journal article" date="2017" name="ISME J.">
        <title>Energy and carbon metabolisms in a deep terrestrial subsurface fluid microbial community.</title>
        <authorList>
            <person name="Momper L."/>
            <person name="Jungbluth S.P."/>
            <person name="Lee M.D."/>
            <person name="Amend J.P."/>
        </authorList>
    </citation>
    <scope>NUCLEOTIDE SEQUENCE [LARGE SCALE GENOMIC DNA]</scope>
    <source>
        <strain evidence="2">SURF_26</strain>
    </source>
</reference>
<name>A0A3A4R2X0_9BACT</name>